<gene>
    <name evidence="3" type="ORF">NITLEN_40397</name>
</gene>
<feature type="region of interest" description="Disordered" evidence="1">
    <location>
        <begin position="635"/>
        <end position="687"/>
    </location>
</feature>
<evidence type="ECO:0000256" key="1">
    <source>
        <dbReference type="SAM" id="MobiDB-lite"/>
    </source>
</evidence>
<dbReference type="InterPro" id="IPR051928">
    <property type="entry name" value="NorD/CobT"/>
</dbReference>
<protein>
    <recommendedName>
        <fullName evidence="2">VWFA domain-containing protein</fullName>
    </recommendedName>
</protein>
<dbReference type="Proteomes" id="UP000248168">
    <property type="component" value="Unassembled WGS sequence"/>
</dbReference>
<proteinExistence type="predicted"/>
<accession>A0A330LAK3</accession>
<sequence length="1010" mass="109525">MADSRAATELINRISGDLGQASAEQLVAQLAAVGGKPEPVAAVLSLLEELNEVSEKVGRAAVEALPELARRAGLAPVVAWLNLGIVLVESSGASALKYFKESPRMLGVVEQPAARSAILAIGAELAEQDANVTLEYLRTAPLLLDVIPAEQLQPWLEVGVELTQIDVVVGLEYIRQLAAIAPVLPLSEVRGWVGFGMKLIQPNAIGNPDYLGTLEFLRTSPAILGDLEHAALRPKVLSLGAVLAEHSPESAIAWLAEAPALLRALASVEWQLKVVQYGGLIAERDAAATLAYLRRAPEIVAMIGVSPDAGVRFENWFKAGMEVLAYSVEGARAYFGLESQRSLASVEQALSGVPLRQVARTIKLFVQGLCGSDVQIQALPDTVTDIPARATVSADGRIIALPALLRKYQTYDENVRLYLVMAAHEAGHIECGTYRLTLGSLQDVVTAVCDRYGRGAQQPASLAALFRLYPHPRLMQDLWTVLEDARVEAHLQREYPGLQRDLQRVAGEAVTPRDPAHGLTVKELLVDCLLRLSTGESIESAVPRAVQGEVALLWSMCGPVLAPGVSAEEALRLVHAVYVRMEELLAPKAEMIQGDPVQDNPEELGVGPTGSEETGEPYRPMTNWVYRGEMNPEFISRDQAPGQQDMDAEGQAPGERVASGGGGSKEHSGNQKSSGGERHDSMSDVMGGGRALPAVVDELLALPVEERPLGKAAGAKGIRYPEWDVTIQDYRVQWCQVVEQPAESGSDDAVVAALTTHRSAVKSLRRFFESLRPPAFRRTAAQADGEDLDIDALVRRVAEQRAGMEGSDRIYVRHEKKERDVAVAFLVDVSGSTSRQLESGRRVIDIEKESLVLLCEALEAVGDQYAVYAYSGQGRAQVEFSIVKEFDEPLGRATAHRLGGLVPRQQNRDGAAIRHATAKLRACEARTKLLMLVSDGRPLDGDYKDDYSLEDTKAALREARQAGIDPFCVTIDAAADAYLRRMYGDVRFAVIDRVESLPARLPRIYQRLTT</sequence>
<dbReference type="PANTHER" id="PTHR41248">
    <property type="entry name" value="NORD PROTEIN"/>
    <property type="match status" value="1"/>
</dbReference>
<keyword evidence="4" id="KW-1185">Reference proteome</keyword>
<dbReference type="SUPFAM" id="SSF53300">
    <property type="entry name" value="vWA-like"/>
    <property type="match status" value="1"/>
</dbReference>
<dbReference type="PANTHER" id="PTHR41248:SF1">
    <property type="entry name" value="NORD PROTEIN"/>
    <property type="match status" value="1"/>
</dbReference>
<feature type="domain" description="VWFA" evidence="2">
    <location>
        <begin position="822"/>
        <end position="1008"/>
    </location>
</feature>
<dbReference type="SMART" id="SM00327">
    <property type="entry name" value="VWA"/>
    <property type="match status" value="1"/>
</dbReference>
<dbReference type="InterPro" id="IPR036465">
    <property type="entry name" value="vWFA_dom_sf"/>
</dbReference>
<dbReference type="InParanoid" id="A0A330LAK3"/>
<feature type="compositionally biased region" description="Basic and acidic residues" evidence="1">
    <location>
        <begin position="664"/>
        <end position="682"/>
    </location>
</feature>
<feature type="region of interest" description="Disordered" evidence="1">
    <location>
        <begin position="593"/>
        <end position="619"/>
    </location>
</feature>
<dbReference type="AlphaFoldDB" id="A0A330LAK3"/>
<dbReference type="RefSeq" id="WP_121990134.1">
    <property type="nucleotide sequence ID" value="NZ_OUNR01000017.1"/>
</dbReference>
<dbReference type="OrthoDB" id="9808317at2"/>
<dbReference type="Pfam" id="PF00092">
    <property type="entry name" value="VWA"/>
    <property type="match status" value="1"/>
</dbReference>
<dbReference type="Gene3D" id="3.40.50.410">
    <property type="entry name" value="von Willebrand factor, type A domain"/>
    <property type="match status" value="1"/>
</dbReference>
<dbReference type="CDD" id="cd01454">
    <property type="entry name" value="vWA_norD_type"/>
    <property type="match status" value="1"/>
</dbReference>
<organism evidence="3 4">
    <name type="scientific">Nitrospira lenta</name>
    <dbReference type="NCBI Taxonomy" id="1436998"/>
    <lineage>
        <taxon>Bacteria</taxon>
        <taxon>Pseudomonadati</taxon>
        <taxon>Nitrospirota</taxon>
        <taxon>Nitrospiria</taxon>
        <taxon>Nitrospirales</taxon>
        <taxon>Nitrospiraceae</taxon>
        <taxon>Nitrospira</taxon>
    </lineage>
</organism>
<dbReference type="InterPro" id="IPR002035">
    <property type="entry name" value="VWF_A"/>
</dbReference>
<evidence type="ECO:0000313" key="3">
    <source>
        <dbReference type="EMBL" id="SPP65924.1"/>
    </source>
</evidence>
<evidence type="ECO:0000313" key="4">
    <source>
        <dbReference type="Proteomes" id="UP000248168"/>
    </source>
</evidence>
<dbReference type="PROSITE" id="PS50234">
    <property type="entry name" value="VWFA"/>
    <property type="match status" value="1"/>
</dbReference>
<name>A0A330LAK3_9BACT</name>
<evidence type="ECO:0000259" key="2">
    <source>
        <dbReference type="PROSITE" id="PS50234"/>
    </source>
</evidence>
<reference evidence="4" key="1">
    <citation type="submission" date="2018-04" db="EMBL/GenBank/DDBJ databases">
        <authorList>
            <person name="Lucker S."/>
            <person name="Sakoula D."/>
        </authorList>
    </citation>
    <scope>NUCLEOTIDE SEQUENCE [LARGE SCALE GENOMIC DNA]</scope>
</reference>
<dbReference type="EMBL" id="OUNR01000017">
    <property type="protein sequence ID" value="SPP65924.1"/>
    <property type="molecule type" value="Genomic_DNA"/>
</dbReference>